<dbReference type="Proteomes" id="UP000198462">
    <property type="component" value="Unassembled WGS sequence"/>
</dbReference>
<protein>
    <submittedName>
        <fullName evidence="2">Uncharacterized protein</fullName>
    </submittedName>
</protein>
<proteinExistence type="predicted"/>
<evidence type="ECO:0000256" key="1">
    <source>
        <dbReference type="SAM" id="MobiDB-lite"/>
    </source>
</evidence>
<comment type="caution">
    <text evidence="2">The sequence shown here is derived from an EMBL/GenBank/DDBJ whole genome shotgun (WGS) entry which is preliminary data.</text>
</comment>
<name>A0A219B5H3_9SPHN</name>
<sequence length="96" mass="9584">MLGKFIGATIGRKVARQVGTAVGGPAGAAIGYGLASRRFRKLALGGLAVVGGLAAVRSLKDGPLSKYIPGGKAEDSGVGDLPETNKDPLPAYAPHS</sequence>
<dbReference type="RefSeq" id="WP_088712304.1">
    <property type="nucleotide sequence ID" value="NZ_NFZT01000001.1"/>
</dbReference>
<organism evidence="2 3">
    <name type="scientific">Pacificimonas flava</name>
    <dbReference type="NCBI Taxonomy" id="1234595"/>
    <lineage>
        <taxon>Bacteria</taxon>
        <taxon>Pseudomonadati</taxon>
        <taxon>Pseudomonadota</taxon>
        <taxon>Alphaproteobacteria</taxon>
        <taxon>Sphingomonadales</taxon>
        <taxon>Sphingosinicellaceae</taxon>
        <taxon>Pacificimonas</taxon>
    </lineage>
</organism>
<feature type="region of interest" description="Disordered" evidence="1">
    <location>
        <begin position="62"/>
        <end position="96"/>
    </location>
</feature>
<evidence type="ECO:0000313" key="2">
    <source>
        <dbReference type="EMBL" id="OWV33531.1"/>
    </source>
</evidence>
<dbReference type="OrthoDB" id="9958982at2"/>
<reference evidence="3" key="1">
    <citation type="submission" date="2017-05" db="EMBL/GenBank/DDBJ databases">
        <authorList>
            <person name="Lin X."/>
        </authorList>
    </citation>
    <scope>NUCLEOTIDE SEQUENCE [LARGE SCALE GENOMIC DNA]</scope>
    <source>
        <strain evidence="3">JLT2012</strain>
    </source>
</reference>
<keyword evidence="3" id="KW-1185">Reference proteome</keyword>
<dbReference type="AlphaFoldDB" id="A0A219B5H3"/>
<dbReference type="EMBL" id="NFZT01000001">
    <property type="protein sequence ID" value="OWV33531.1"/>
    <property type="molecule type" value="Genomic_DNA"/>
</dbReference>
<evidence type="ECO:0000313" key="3">
    <source>
        <dbReference type="Proteomes" id="UP000198462"/>
    </source>
</evidence>
<gene>
    <name evidence="2" type="ORF">B5C34_08705</name>
</gene>
<accession>A0A219B5H3</accession>